<evidence type="ECO:0000259" key="3">
    <source>
        <dbReference type="Pfam" id="PF00497"/>
    </source>
</evidence>
<evidence type="ECO:0000256" key="2">
    <source>
        <dbReference type="SAM" id="SignalP"/>
    </source>
</evidence>
<feature type="chain" id="PRO_5010884941" evidence="2">
    <location>
        <begin position="25"/>
        <end position="249"/>
    </location>
</feature>
<dbReference type="SUPFAM" id="SSF53850">
    <property type="entry name" value="Periplasmic binding protein-like II"/>
    <property type="match status" value="1"/>
</dbReference>
<dbReference type="AlphaFoldDB" id="A0A1X7BQI1"/>
<dbReference type="Pfam" id="PF00497">
    <property type="entry name" value="SBP_bac_3"/>
    <property type="match status" value="1"/>
</dbReference>
<dbReference type="RefSeq" id="WP_085799787.1">
    <property type="nucleotide sequence ID" value="NZ_FWXB01000004.1"/>
</dbReference>
<dbReference type="Proteomes" id="UP000193224">
    <property type="component" value="Unassembled WGS sequence"/>
</dbReference>
<organism evidence="4 5">
    <name type="scientific">Roseovarius aestuarii</name>
    <dbReference type="NCBI Taxonomy" id="475083"/>
    <lineage>
        <taxon>Bacteria</taxon>
        <taxon>Pseudomonadati</taxon>
        <taxon>Pseudomonadota</taxon>
        <taxon>Alphaproteobacteria</taxon>
        <taxon>Rhodobacterales</taxon>
        <taxon>Roseobacteraceae</taxon>
        <taxon>Roseovarius</taxon>
    </lineage>
</organism>
<dbReference type="InterPro" id="IPR001638">
    <property type="entry name" value="Solute-binding_3/MltF_N"/>
</dbReference>
<keyword evidence="1 2" id="KW-0732">Signal</keyword>
<sequence>MSPAIKWVLNIVAFLAFSASPAAASEPLTLVADEWPPFSGSELPGQGLSMDVTRAVLERAGYDVKTAILPWARVMNGARTGEYDIITSLPPSDDLEELLNYSEPFYSTEVKFIQQKGGDIAFRGIESLRPYSIAVAAGFVYSTEFDNADFLNKFEVTTTLQGIRMVAAAHIDLTLDSVDVLRHSILREDPSLGDRIAFLEPALTTQSIHMGVSTFRSDHATIVSDFNRVLRDMQADGSFAELLDKHNVN</sequence>
<dbReference type="OrthoDB" id="8477926at2"/>
<evidence type="ECO:0000313" key="5">
    <source>
        <dbReference type="Proteomes" id="UP000193224"/>
    </source>
</evidence>
<dbReference type="PANTHER" id="PTHR35936:SF25">
    <property type="entry name" value="ABC TRANSPORTER SUBSTRATE-BINDING PROTEIN"/>
    <property type="match status" value="1"/>
</dbReference>
<feature type="domain" description="Solute-binding protein family 3/N-terminal" evidence="3">
    <location>
        <begin position="31"/>
        <end position="246"/>
    </location>
</feature>
<name>A0A1X7BQI1_9RHOB</name>
<feature type="signal peptide" evidence="2">
    <location>
        <begin position="1"/>
        <end position="24"/>
    </location>
</feature>
<accession>A0A1X7BQI1</accession>
<proteinExistence type="predicted"/>
<dbReference type="EMBL" id="FWXB01000004">
    <property type="protein sequence ID" value="SMC11834.1"/>
    <property type="molecule type" value="Genomic_DNA"/>
</dbReference>
<dbReference type="PANTHER" id="PTHR35936">
    <property type="entry name" value="MEMBRANE-BOUND LYTIC MUREIN TRANSGLYCOSYLASE F"/>
    <property type="match status" value="1"/>
</dbReference>
<evidence type="ECO:0000256" key="1">
    <source>
        <dbReference type="ARBA" id="ARBA00022729"/>
    </source>
</evidence>
<evidence type="ECO:0000313" key="4">
    <source>
        <dbReference type="EMBL" id="SMC11834.1"/>
    </source>
</evidence>
<protein>
    <submittedName>
        <fullName evidence="4">Bacterial extracellular solute-binding proteins, family 3</fullName>
    </submittedName>
</protein>
<keyword evidence="5" id="KW-1185">Reference proteome</keyword>
<gene>
    <name evidence="4" type="ORF">ROA7745_01654</name>
</gene>
<reference evidence="4 5" key="1">
    <citation type="submission" date="2017-03" db="EMBL/GenBank/DDBJ databases">
        <authorList>
            <person name="Afonso C.L."/>
            <person name="Miller P.J."/>
            <person name="Scott M.A."/>
            <person name="Spackman E."/>
            <person name="Goraichik I."/>
            <person name="Dimitrov K.M."/>
            <person name="Suarez D.L."/>
            <person name="Swayne D.E."/>
        </authorList>
    </citation>
    <scope>NUCLEOTIDE SEQUENCE [LARGE SCALE GENOMIC DNA]</scope>
    <source>
        <strain evidence="4 5">CECT 7745</strain>
    </source>
</reference>
<dbReference type="Gene3D" id="3.40.190.10">
    <property type="entry name" value="Periplasmic binding protein-like II"/>
    <property type="match status" value="2"/>
</dbReference>